<dbReference type="NCBIfam" id="TIGR00066">
    <property type="entry name" value="g_glut_trans"/>
    <property type="match status" value="1"/>
</dbReference>
<dbReference type="EMBL" id="UINC01018882">
    <property type="protein sequence ID" value="SVA79636.1"/>
    <property type="molecule type" value="Genomic_DNA"/>
</dbReference>
<reference evidence="2" key="1">
    <citation type="submission" date="2018-05" db="EMBL/GenBank/DDBJ databases">
        <authorList>
            <person name="Lanie J.A."/>
            <person name="Ng W.-L."/>
            <person name="Kazmierczak K.M."/>
            <person name="Andrzejewski T.M."/>
            <person name="Davidsen T.M."/>
            <person name="Wayne K.J."/>
            <person name="Tettelin H."/>
            <person name="Glass J.I."/>
            <person name="Rusch D."/>
            <person name="Podicherti R."/>
            <person name="Tsui H.-C.T."/>
            <person name="Winkler M.E."/>
        </authorList>
    </citation>
    <scope>NUCLEOTIDE SEQUENCE</scope>
</reference>
<evidence type="ECO:0000313" key="2">
    <source>
        <dbReference type="EMBL" id="SVA79636.1"/>
    </source>
</evidence>
<dbReference type="Pfam" id="PF01019">
    <property type="entry name" value="G_glu_transpept"/>
    <property type="match status" value="1"/>
</dbReference>
<dbReference type="InterPro" id="IPR000101">
    <property type="entry name" value="GGT_peptidase"/>
</dbReference>
<dbReference type="Gene3D" id="3.60.20.40">
    <property type="match status" value="1"/>
</dbReference>
<organism evidence="2">
    <name type="scientific">marine metagenome</name>
    <dbReference type="NCBI Taxonomy" id="408172"/>
    <lineage>
        <taxon>unclassified sequences</taxon>
        <taxon>metagenomes</taxon>
        <taxon>ecological metagenomes</taxon>
    </lineage>
</organism>
<gene>
    <name evidence="2" type="ORF">METZ01_LOCUS132490</name>
</gene>
<proteinExistence type="predicted"/>
<accession>A0A381YRH6</accession>
<dbReference type="InterPro" id="IPR043137">
    <property type="entry name" value="GGT_ssub_C"/>
</dbReference>
<keyword evidence="1" id="KW-0012">Acyltransferase</keyword>
<dbReference type="AlphaFoldDB" id="A0A381YRH6"/>
<dbReference type="PANTHER" id="PTHR43199">
    <property type="entry name" value="GLUTATHIONE HYDROLASE"/>
    <property type="match status" value="1"/>
</dbReference>
<name>A0A381YRH6_9ZZZZ</name>
<keyword evidence="1" id="KW-0808">Transferase</keyword>
<dbReference type="InterPro" id="IPR043138">
    <property type="entry name" value="GGT_lsub"/>
</dbReference>
<dbReference type="PRINTS" id="PR01210">
    <property type="entry name" value="GGTRANSPTASE"/>
</dbReference>
<sequence>MEEAVGKNGVVSSVHPLASEVGINILKAGGNAVDAAIATGLALGVVDQANCGLGGGAFIVIHLADGTVHTLDGREMAPSRAHRDMYIKNGKVDSKLSRRGPLAVGVPGVPAAYLKALELAGTMSLKEVIKPATAIARDGFILDEAYIDRYQGAVKNLKKDPGSAEVYFNADGSELGVEQLFKQPLLADTYDKFGENGLDYFYKGDFAEQVGQFMQKNSGLITKEDMANYRVVERKPIHGTYKDYEVFGMGPPSSGGIHVVQILNMIEASGALDEKSEWDEESIFLVAKFMDKAFKDRAEHLGDADFHPVPIDRLISKDYAQSLVNEVKAVTSVEPRDEKYSLAYGEGHTTNFAVIDKWGNAVAINHTVNLTYGAQVTVPGTGVALNSEMDDFSAQPGVPNAFGLIGAEANSVAAGKRPLSSMSPTIVVKDGKPVMILGGAGGPRIITAVLHTILGVLDFDLSVGAALSLPRFHHQYRPEVLFVESHMPDEHKGAMTDRGYKVMDRGGLGTVRAIAWSEKHQAYVGAADPRTREGVGAKAY</sequence>
<protein>
    <recommendedName>
        <fullName evidence="3">Gamma-glutamyltransferase</fullName>
    </recommendedName>
</protein>
<evidence type="ECO:0000256" key="1">
    <source>
        <dbReference type="ARBA" id="ARBA00023315"/>
    </source>
</evidence>
<dbReference type="GO" id="GO:0036374">
    <property type="term" value="F:glutathione hydrolase activity"/>
    <property type="evidence" value="ECO:0007669"/>
    <property type="project" value="InterPro"/>
</dbReference>
<dbReference type="InterPro" id="IPR029055">
    <property type="entry name" value="Ntn_hydrolases_N"/>
</dbReference>
<evidence type="ECO:0008006" key="3">
    <source>
        <dbReference type="Google" id="ProtNLM"/>
    </source>
</evidence>
<dbReference type="GO" id="GO:0006751">
    <property type="term" value="P:glutathione catabolic process"/>
    <property type="evidence" value="ECO:0007669"/>
    <property type="project" value="InterPro"/>
</dbReference>
<dbReference type="GO" id="GO:0016746">
    <property type="term" value="F:acyltransferase activity"/>
    <property type="evidence" value="ECO:0007669"/>
    <property type="project" value="UniProtKB-KW"/>
</dbReference>
<dbReference type="InterPro" id="IPR051792">
    <property type="entry name" value="GGT_bact"/>
</dbReference>
<dbReference type="Gene3D" id="1.10.246.130">
    <property type="match status" value="1"/>
</dbReference>
<dbReference type="SUPFAM" id="SSF56235">
    <property type="entry name" value="N-terminal nucleophile aminohydrolases (Ntn hydrolases)"/>
    <property type="match status" value="1"/>
</dbReference>
<dbReference type="PANTHER" id="PTHR43199:SF6">
    <property type="entry name" value="GLUTATHIONE HYDROLASE PROENZYME"/>
    <property type="match status" value="1"/>
</dbReference>